<organism evidence="2 3">
    <name type="scientific">Parazoarcus communis</name>
    <dbReference type="NCBI Taxonomy" id="41977"/>
    <lineage>
        <taxon>Bacteria</taxon>
        <taxon>Pseudomonadati</taxon>
        <taxon>Pseudomonadota</taxon>
        <taxon>Betaproteobacteria</taxon>
        <taxon>Rhodocyclales</taxon>
        <taxon>Zoogloeaceae</taxon>
        <taxon>Parazoarcus</taxon>
    </lineage>
</organism>
<feature type="compositionally biased region" description="Polar residues" evidence="1">
    <location>
        <begin position="1480"/>
        <end position="1490"/>
    </location>
</feature>
<dbReference type="EMBL" id="CP022187">
    <property type="protein sequence ID" value="AWI75110.1"/>
    <property type="molecule type" value="Genomic_DNA"/>
</dbReference>
<feature type="region of interest" description="Disordered" evidence="1">
    <location>
        <begin position="1458"/>
        <end position="1490"/>
    </location>
</feature>
<sequence length="1490" mass="166929">MTRVRVVGKIDVMNEYLDLDRRFGLLTKYIPSELFAPEMQGKYLSWDKVLEGRFSVIVGRANFGKTMELKAKSKSVRAHGQLAIYAALHNVLGEDDFEDALEIEDRDAFAAWTQSGGELTVFVDSLDEASLGTEDGIRKALRRLSKALDWPTTNVKWVLASRPAVLTQDVLALLQAELRTTLFTGASEDSSDEDEFSAAFEEVAAASADGIEIERASSTSTEADAGDPAIGDVASSDAASKTANKALAKECLKVFALKPLDKAAATVYLENHCGMHQAKETLNAAEKYGLDRLAEGPGSLEVLAHIDPVRNQPQCLTQVFKKMVNAVQEQQRTDPRECRVGSPPPDSLEKAIERLASASAVCQLLNIEISSKALHYRDGVLSARPIIASLLSEHSLAYLLGSRLFIDSGQHQVKLYPDELLPFLAARRLASLVKSPEDARRLLANFTWRSTTGECGVYRPLLALAGWLAVFCTHCRRELLVIEPQAVAFFGDLRNPHLPLTEASDALERTIKRLVEEGDSLGRSYYTLTAENYWQAAKPGIESILVALFEKYGADWHAKNALLNIAGHARLDVFRDTVLDSHGRDYGKLLDDQLDMGYILALGRRDDLLALGAALRDRPEIPESRVARLLAELAWKALDARAISEITAAQFRRGRGGFTTNWVLTRSVAHDATDDALYKLTRSLLLRLVKSDVADGRRTEEYWANERFVELVMDMLALVIERAVKTPSHIAKFCLVLNRAVSKRYLGSADRAKLRTALQANSEVRLEVLRGLIHRTDKTADDIAKALFMHQCIYHFVDGDETEVGEPGFTELIETRRRQSNEPPRKPRKPRDPDHIVDAESQTALLGMLDGLRDASNESALAWVARWLSQTIQEARCGECNFALFEQATGSEIAQAVRLGLSTLWRSKDPKWNENEPNSTYNITIAGLQGLHLDLGDGSQLPALGEQEVRKAIRYAQFEINGYPKWFWSLVRTHAEVSTQELSTILARAGNGQLSLDKAETLIRHLDESPIGVQQSLARPAWDYILRNPMLSKYTSEAALKVAAATNDVIDQATFETEAYRRVVSAFDDQSRVLDANGAVVDSETHKELQESEKQSRELKQRRSNAVVWGSFWLWNYPGTFSEFWDAWRAKNPMAAEAFMFALAAHVGEDREANLKQVAEKGSVGLDTLKMLYVWVHSVVREEDDIQHEAGRVYSIGQREHAERLRNSIIPAISHAKSERAYEVLSELRQNASGYRAKYLRHIQFMMREEQYAKNPIPQTEYAEFERSFAPKVSEYIEFAMAVESDLLAVKSQIETGDFSLRRFFNSLNFNRIKTNNDGLALEEDFQALLGSELNHIANSRYVVTLEPILPEMTRRDVLCQIGSLRATIELKMSVRWTLADYVEALEKQLQGQYMMAPNSKIGFFVLVLQKPRKWVTGKKTIGFDELLRILQKKAREKEIEDSSVYLRVIGIDATSKESFRAARQSEKEGVKKKAGRKGGTQQRSGSNPK</sequence>
<name>A0A2U8GNN2_9RHOO</name>
<proteinExistence type="predicted"/>
<protein>
    <submittedName>
        <fullName evidence="2">Uncharacterized protein</fullName>
    </submittedName>
</protein>
<dbReference type="Proteomes" id="UP000244930">
    <property type="component" value="Chromosome"/>
</dbReference>
<evidence type="ECO:0000313" key="3">
    <source>
        <dbReference type="Proteomes" id="UP000244930"/>
    </source>
</evidence>
<evidence type="ECO:0000256" key="1">
    <source>
        <dbReference type="SAM" id="MobiDB-lite"/>
    </source>
</evidence>
<gene>
    <name evidence="2" type="ORF">CEW83_07670</name>
</gene>
<feature type="region of interest" description="Disordered" evidence="1">
    <location>
        <begin position="816"/>
        <end position="836"/>
    </location>
</feature>
<dbReference type="KEGG" id="acom:CEW83_07670"/>
<feature type="compositionally biased region" description="Basic and acidic residues" evidence="1">
    <location>
        <begin position="1458"/>
        <end position="1472"/>
    </location>
</feature>
<reference evidence="2 3" key="1">
    <citation type="submission" date="2017-06" db="EMBL/GenBank/DDBJ databases">
        <title>Azoarcus.</title>
        <authorList>
            <person name="Woo J.-H."/>
            <person name="Kim H.-S."/>
        </authorList>
    </citation>
    <scope>NUCLEOTIDE SEQUENCE [LARGE SCALE GENOMIC DNA]</scope>
    <source>
        <strain evidence="2 3">TSPY31</strain>
    </source>
</reference>
<keyword evidence="3" id="KW-1185">Reference proteome</keyword>
<accession>A0A2U8GNN2</accession>
<evidence type="ECO:0000313" key="2">
    <source>
        <dbReference type="EMBL" id="AWI75110.1"/>
    </source>
</evidence>